<gene>
    <name evidence="2" type="ORF">KIN20_013612</name>
</gene>
<accession>A0AAD5QR59</accession>
<evidence type="ECO:0000313" key="3">
    <source>
        <dbReference type="Proteomes" id="UP001196413"/>
    </source>
</evidence>
<comment type="caution">
    <text evidence="2">The sequence shown here is derived from an EMBL/GenBank/DDBJ whole genome shotgun (WGS) entry which is preliminary data.</text>
</comment>
<organism evidence="2 3">
    <name type="scientific">Parelaphostrongylus tenuis</name>
    <name type="common">Meningeal worm</name>
    <dbReference type="NCBI Taxonomy" id="148309"/>
    <lineage>
        <taxon>Eukaryota</taxon>
        <taxon>Metazoa</taxon>
        <taxon>Ecdysozoa</taxon>
        <taxon>Nematoda</taxon>
        <taxon>Chromadorea</taxon>
        <taxon>Rhabditida</taxon>
        <taxon>Rhabditina</taxon>
        <taxon>Rhabditomorpha</taxon>
        <taxon>Strongyloidea</taxon>
        <taxon>Metastrongylidae</taxon>
        <taxon>Parelaphostrongylus</taxon>
    </lineage>
</organism>
<feature type="compositionally biased region" description="Low complexity" evidence="1">
    <location>
        <begin position="28"/>
        <end position="37"/>
    </location>
</feature>
<name>A0AAD5QR59_PARTN</name>
<sequence length="82" mass="9028">MASAHRRGVSPPAEASFNGEASDHQQNDSSPPAARSGRSPDRGHLKYEGWIEALSYPRRSTLVLIGFEKISFKRSMADKQIS</sequence>
<feature type="region of interest" description="Disordered" evidence="1">
    <location>
        <begin position="1"/>
        <end position="43"/>
    </location>
</feature>
<reference evidence="2" key="1">
    <citation type="submission" date="2021-06" db="EMBL/GenBank/DDBJ databases">
        <title>Parelaphostrongylus tenuis whole genome reference sequence.</title>
        <authorList>
            <person name="Garwood T.J."/>
            <person name="Larsen P.A."/>
            <person name="Fountain-Jones N.M."/>
            <person name="Garbe J.R."/>
            <person name="Macchietto M.G."/>
            <person name="Kania S.A."/>
            <person name="Gerhold R.W."/>
            <person name="Richards J.E."/>
            <person name="Wolf T.M."/>
        </authorList>
    </citation>
    <scope>NUCLEOTIDE SEQUENCE</scope>
    <source>
        <strain evidence="2">MNPRO001-30</strain>
        <tissue evidence="2">Meninges</tissue>
    </source>
</reference>
<dbReference type="EMBL" id="JAHQIW010002655">
    <property type="protein sequence ID" value="KAJ1356006.1"/>
    <property type="molecule type" value="Genomic_DNA"/>
</dbReference>
<keyword evidence="3" id="KW-1185">Reference proteome</keyword>
<protein>
    <submittedName>
        <fullName evidence="2">Uncharacterized protein</fullName>
    </submittedName>
</protein>
<proteinExistence type="predicted"/>
<evidence type="ECO:0000256" key="1">
    <source>
        <dbReference type="SAM" id="MobiDB-lite"/>
    </source>
</evidence>
<evidence type="ECO:0000313" key="2">
    <source>
        <dbReference type="EMBL" id="KAJ1356006.1"/>
    </source>
</evidence>
<dbReference type="AlphaFoldDB" id="A0AAD5QR59"/>
<dbReference type="Proteomes" id="UP001196413">
    <property type="component" value="Unassembled WGS sequence"/>
</dbReference>